<dbReference type="EMBL" id="AYSA01000006">
    <property type="protein sequence ID" value="ESZ99418.1"/>
    <property type="molecule type" value="Genomic_DNA"/>
</dbReference>
<name>W9CTG5_SCLBF</name>
<comment type="caution">
    <text evidence="1">The sequence shown here is derived from an EMBL/GenBank/DDBJ whole genome shotgun (WGS) entry which is preliminary data.</text>
</comment>
<reference evidence="1 2" key="1">
    <citation type="journal article" date="2014" name="Genome Announc.">
        <title>Draft genome sequence of Sclerotinia borealis, a psychrophilic plant pathogenic fungus.</title>
        <authorList>
            <person name="Mardanov A.V."/>
            <person name="Beletsky A.V."/>
            <person name="Kadnikov V.V."/>
            <person name="Ignatov A.N."/>
            <person name="Ravin N.V."/>
        </authorList>
    </citation>
    <scope>NUCLEOTIDE SEQUENCE [LARGE SCALE GENOMIC DNA]</scope>
    <source>
        <strain evidence="2">F-4157</strain>
    </source>
</reference>
<evidence type="ECO:0000313" key="2">
    <source>
        <dbReference type="Proteomes" id="UP000019487"/>
    </source>
</evidence>
<sequence length="254" mass="27301">MISVQANSVVVPRTKNVVGVALVSDLERRAVLGIHAILDGIAALILIATQTEANAVPMEAIALLEIVTSSTHRATTVSSAFASSITRSAASSITSKPIPEYEYYYFTITWYYWSYYYYYYTTQLELSTLTRSTRITTTTKLSIYETSSAAARSSFKQLTATISLPTPAAANLPTLTPLSTPESTVYSSDTSLKAEETSNSLITQSPTTISSTIATASPISIIVSGAASSQMDWNFWSGMGFTVCGAFGVALWLL</sequence>
<dbReference type="AlphaFoldDB" id="W9CTG5"/>
<accession>W9CTG5</accession>
<protein>
    <submittedName>
        <fullName evidence="1">Uncharacterized protein</fullName>
    </submittedName>
</protein>
<evidence type="ECO:0000313" key="1">
    <source>
        <dbReference type="EMBL" id="ESZ99418.1"/>
    </source>
</evidence>
<organism evidence="1 2">
    <name type="scientific">Sclerotinia borealis (strain F-4128)</name>
    <dbReference type="NCBI Taxonomy" id="1432307"/>
    <lineage>
        <taxon>Eukaryota</taxon>
        <taxon>Fungi</taxon>
        <taxon>Dikarya</taxon>
        <taxon>Ascomycota</taxon>
        <taxon>Pezizomycotina</taxon>
        <taxon>Leotiomycetes</taxon>
        <taxon>Helotiales</taxon>
        <taxon>Sclerotiniaceae</taxon>
        <taxon>Sclerotinia</taxon>
    </lineage>
</organism>
<dbReference type="Proteomes" id="UP000019487">
    <property type="component" value="Unassembled WGS sequence"/>
</dbReference>
<gene>
    <name evidence="1" type="ORF">SBOR_0180</name>
</gene>
<dbReference type="HOGENOM" id="CLU_1094822_0_0_1"/>
<dbReference type="STRING" id="1432307.W9CTG5"/>
<proteinExistence type="predicted"/>
<keyword evidence="2" id="KW-1185">Reference proteome</keyword>